<protein>
    <recommendedName>
        <fullName evidence="5">BHLH domain-containing protein</fullName>
    </recommendedName>
</protein>
<evidence type="ECO:0000313" key="7">
    <source>
        <dbReference type="Proteomes" id="UP000070544"/>
    </source>
</evidence>
<evidence type="ECO:0000259" key="5">
    <source>
        <dbReference type="PROSITE" id="PS50888"/>
    </source>
</evidence>
<dbReference type="PANTHER" id="PTHR10328">
    <property type="entry name" value="PROTEIN MAX MYC-ASSOCIATED FACTOR X"/>
    <property type="match status" value="1"/>
</dbReference>
<dbReference type="OrthoDB" id="5344169at2759"/>
<dbReference type="InterPro" id="IPR011598">
    <property type="entry name" value="bHLH_dom"/>
</dbReference>
<feature type="compositionally biased region" description="Polar residues" evidence="4">
    <location>
        <begin position="1"/>
        <end position="17"/>
    </location>
</feature>
<dbReference type="Gene3D" id="4.10.280.10">
    <property type="entry name" value="Helix-loop-helix DNA-binding domain"/>
    <property type="match status" value="1"/>
</dbReference>
<feature type="region of interest" description="Disordered" evidence="4">
    <location>
        <begin position="465"/>
        <end position="496"/>
    </location>
</feature>
<evidence type="ECO:0000256" key="4">
    <source>
        <dbReference type="SAM" id="MobiDB-lite"/>
    </source>
</evidence>
<feature type="compositionally biased region" description="Polar residues" evidence="4">
    <location>
        <begin position="365"/>
        <end position="382"/>
    </location>
</feature>
<evidence type="ECO:0000313" key="6">
    <source>
        <dbReference type="EMBL" id="KXS19773.1"/>
    </source>
</evidence>
<feature type="domain" description="BHLH" evidence="5">
    <location>
        <begin position="650"/>
        <end position="704"/>
    </location>
</feature>
<accession>A0A139AT79</accession>
<dbReference type="GO" id="GO:0090575">
    <property type="term" value="C:RNA polymerase II transcription regulator complex"/>
    <property type="evidence" value="ECO:0007669"/>
    <property type="project" value="TreeGrafter"/>
</dbReference>
<dbReference type="GO" id="GO:0003677">
    <property type="term" value="F:DNA binding"/>
    <property type="evidence" value="ECO:0007669"/>
    <property type="project" value="UniProtKB-KW"/>
</dbReference>
<keyword evidence="1" id="KW-0238">DNA-binding</keyword>
<dbReference type="EMBL" id="KQ965737">
    <property type="protein sequence ID" value="KXS19773.1"/>
    <property type="molecule type" value="Genomic_DNA"/>
</dbReference>
<feature type="region of interest" description="Disordered" evidence="4">
    <location>
        <begin position="320"/>
        <end position="382"/>
    </location>
</feature>
<dbReference type="Pfam" id="PF00010">
    <property type="entry name" value="HLH"/>
    <property type="match status" value="1"/>
</dbReference>
<proteinExistence type="predicted"/>
<feature type="region of interest" description="Disordered" evidence="4">
    <location>
        <begin position="1"/>
        <end position="20"/>
    </location>
</feature>
<evidence type="ECO:0000256" key="2">
    <source>
        <dbReference type="ARBA" id="ARBA00023242"/>
    </source>
</evidence>
<sequence length="730" mass="79004">MSFLPTTPKSTGDSTYGSPGDVFLAEDGSISETFAQGILQLAGATGSEPDGRFRPNFVETHGIGSGNQSRNQRSEKSKLKQGGARQAMEPDSGIICDPVEEDHNQVNHISTSTSLTPSLDLRRLQITDFYFTPLTSPALPPVMENTWVPPVSSPLLASGILGLSSTPSVTFAGNFEAPLDPEYVSLQKIQEQRSRHQQLLAQLQRENERLQEEEMAILQRLGQKQAEQLSNGEQLLQHITASNNIALVQQLSQQPQIMTSVDAGSSQMQIDPIDGANQNNSRDSFSHVGIPMFQQALNATTEAIPLSAINSMAFVPTPLRSPRMQPSLHGVRGRGSSLGSPPNPFPTSQPSSPQIVPAKRKTPSDGASFSHQPISRTSSRVSLNRSIVDSATVSTTLGLASPRGPAGETTVEAPNPSLTLPIAASNFAGEQIADPRALVGMQIYRAGSPFKVPLTPASILRQQEIGGQPVPPSNQQLQPSSSPRFQPQSHAQSLSTVPAFQQPESFLPTAAPLVFTPVPRNLARARSQSQFQKSPRHQPVLFHISPQLRPTRSEPAPASGNTQQHMIVSSESMNPTSDVDNKAPHFQSSIVPATPSTLMNFSHELQGEDTELASAGSNGDSQQKQRFVISDGVFDVGLLPLSDGGPSGDVRKVTHKVAEQRRRDSLRDCFERLKDALPSESLAGEKNPSKVYILRKSEHIVLVEQLTYELIDNYSILSPRLHHTFADSRN</sequence>
<feature type="compositionally biased region" description="Low complexity" evidence="4">
    <location>
        <begin position="473"/>
        <end position="489"/>
    </location>
</feature>
<evidence type="ECO:0000256" key="3">
    <source>
        <dbReference type="SAM" id="Coils"/>
    </source>
</evidence>
<gene>
    <name evidence="6" type="ORF">M427DRAFT_429578</name>
</gene>
<keyword evidence="7" id="KW-1185">Reference proteome</keyword>
<keyword evidence="2" id="KW-0539">Nucleus</keyword>
<organism evidence="6 7">
    <name type="scientific">Gonapodya prolifera (strain JEL478)</name>
    <name type="common">Monoblepharis prolifera</name>
    <dbReference type="NCBI Taxonomy" id="1344416"/>
    <lineage>
        <taxon>Eukaryota</taxon>
        <taxon>Fungi</taxon>
        <taxon>Fungi incertae sedis</taxon>
        <taxon>Chytridiomycota</taxon>
        <taxon>Chytridiomycota incertae sedis</taxon>
        <taxon>Monoblepharidomycetes</taxon>
        <taxon>Monoblepharidales</taxon>
        <taxon>Gonapodyaceae</taxon>
        <taxon>Gonapodya</taxon>
    </lineage>
</organism>
<dbReference type="GO" id="GO:0003700">
    <property type="term" value="F:DNA-binding transcription factor activity"/>
    <property type="evidence" value="ECO:0007669"/>
    <property type="project" value="TreeGrafter"/>
</dbReference>
<keyword evidence="3" id="KW-0175">Coiled coil</keyword>
<name>A0A139AT79_GONPJ</name>
<dbReference type="InterPro" id="IPR036638">
    <property type="entry name" value="HLH_DNA-bd_sf"/>
</dbReference>
<feature type="coiled-coil region" evidence="3">
    <location>
        <begin position="186"/>
        <end position="227"/>
    </location>
</feature>
<dbReference type="PANTHER" id="PTHR10328:SF15">
    <property type="entry name" value="BHLH TRANSCRIPTION FACTOR"/>
    <property type="match status" value="1"/>
</dbReference>
<dbReference type="Proteomes" id="UP000070544">
    <property type="component" value="Unassembled WGS sequence"/>
</dbReference>
<reference evidence="6 7" key="1">
    <citation type="journal article" date="2015" name="Genome Biol. Evol.">
        <title>Phylogenomic analyses indicate that early fungi evolved digesting cell walls of algal ancestors of land plants.</title>
        <authorList>
            <person name="Chang Y."/>
            <person name="Wang S."/>
            <person name="Sekimoto S."/>
            <person name="Aerts A.L."/>
            <person name="Choi C."/>
            <person name="Clum A."/>
            <person name="LaButti K.M."/>
            <person name="Lindquist E.A."/>
            <person name="Yee Ngan C."/>
            <person name="Ohm R.A."/>
            <person name="Salamov A.A."/>
            <person name="Grigoriev I.V."/>
            <person name="Spatafora J.W."/>
            <person name="Berbee M.L."/>
        </authorList>
    </citation>
    <scope>NUCLEOTIDE SEQUENCE [LARGE SCALE GENOMIC DNA]</scope>
    <source>
        <strain evidence="6 7">JEL478</strain>
    </source>
</reference>
<dbReference type="GO" id="GO:0045944">
    <property type="term" value="P:positive regulation of transcription by RNA polymerase II"/>
    <property type="evidence" value="ECO:0007669"/>
    <property type="project" value="TreeGrafter"/>
</dbReference>
<feature type="region of interest" description="Disordered" evidence="4">
    <location>
        <begin position="45"/>
        <end position="91"/>
    </location>
</feature>
<dbReference type="PROSITE" id="PS50888">
    <property type="entry name" value="BHLH"/>
    <property type="match status" value="1"/>
</dbReference>
<evidence type="ECO:0000256" key="1">
    <source>
        <dbReference type="ARBA" id="ARBA00023125"/>
    </source>
</evidence>
<dbReference type="SUPFAM" id="SSF47459">
    <property type="entry name" value="HLH, helix-loop-helix DNA-binding domain"/>
    <property type="match status" value="1"/>
</dbReference>
<dbReference type="GO" id="GO:0046983">
    <property type="term" value="F:protein dimerization activity"/>
    <property type="evidence" value="ECO:0007669"/>
    <property type="project" value="InterPro"/>
</dbReference>
<dbReference type="AlphaFoldDB" id="A0A139AT79"/>